<evidence type="ECO:0000256" key="1">
    <source>
        <dbReference type="ARBA" id="ARBA00004123"/>
    </source>
</evidence>
<feature type="compositionally biased region" description="Basic and acidic residues" evidence="11">
    <location>
        <begin position="1697"/>
        <end position="1722"/>
    </location>
</feature>
<feature type="region of interest" description="Disordered" evidence="11">
    <location>
        <begin position="531"/>
        <end position="606"/>
    </location>
</feature>
<evidence type="ECO:0000256" key="4">
    <source>
        <dbReference type="ARBA" id="ARBA00022603"/>
    </source>
</evidence>
<dbReference type="CDD" id="cd20805">
    <property type="entry name" value="C1_DGK_rpt2"/>
    <property type="match status" value="1"/>
</dbReference>
<feature type="compositionally biased region" description="Low complexity" evidence="11">
    <location>
        <begin position="1431"/>
        <end position="1443"/>
    </location>
</feature>
<dbReference type="PANTHER" id="PTHR22884">
    <property type="entry name" value="SET DOMAIN PROTEINS"/>
    <property type="match status" value="1"/>
</dbReference>
<feature type="region of interest" description="Disordered" evidence="11">
    <location>
        <begin position="634"/>
        <end position="654"/>
    </location>
</feature>
<dbReference type="Pfam" id="PF00856">
    <property type="entry name" value="SET"/>
    <property type="match status" value="1"/>
</dbReference>
<dbReference type="VEuPathDB" id="PlasmoDB:AK88_00408"/>
<feature type="compositionally biased region" description="Polar residues" evidence="11">
    <location>
        <begin position="567"/>
        <end position="579"/>
    </location>
</feature>
<feature type="region of interest" description="Disordered" evidence="11">
    <location>
        <begin position="898"/>
        <end position="986"/>
    </location>
</feature>
<keyword evidence="8" id="KW-0863">Zinc-finger</keyword>
<feature type="compositionally biased region" description="Polar residues" evidence="11">
    <location>
        <begin position="497"/>
        <end position="515"/>
    </location>
</feature>
<evidence type="ECO:0000256" key="9">
    <source>
        <dbReference type="ARBA" id="ARBA00022833"/>
    </source>
</evidence>
<dbReference type="EMBL" id="KQ001647">
    <property type="protein sequence ID" value="KJP89952.1"/>
    <property type="molecule type" value="Genomic_DNA"/>
</dbReference>
<feature type="compositionally biased region" description="Acidic residues" evidence="11">
    <location>
        <begin position="68"/>
        <end position="82"/>
    </location>
</feature>
<evidence type="ECO:0000256" key="5">
    <source>
        <dbReference type="ARBA" id="ARBA00022679"/>
    </source>
</evidence>
<dbReference type="Gene3D" id="2.170.270.10">
    <property type="entry name" value="SET domain"/>
    <property type="match status" value="1"/>
</dbReference>
<dbReference type="InterPro" id="IPR006560">
    <property type="entry name" value="AWS_dom"/>
</dbReference>
<evidence type="ECO:0000259" key="13">
    <source>
        <dbReference type="PROSITE" id="PS51215"/>
    </source>
</evidence>
<feature type="compositionally biased region" description="Basic and acidic residues" evidence="11">
    <location>
        <begin position="1202"/>
        <end position="1213"/>
    </location>
</feature>
<dbReference type="CDD" id="cd10531">
    <property type="entry name" value="SET_SETD2-like"/>
    <property type="match status" value="1"/>
</dbReference>
<feature type="region of interest" description="Disordered" evidence="11">
    <location>
        <begin position="1415"/>
        <end position="1510"/>
    </location>
</feature>
<feature type="compositionally biased region" description="Low complexity" evidence="11">
    <location>
        <begin position="723"/>
        <end position="740"/>
    </location>
</feature>
<dbReference type="GeneID" id="24265722"/>
<feature type="region of interest" description="Disordered" evidence="11">
    <location>
        <begin position="1"/>
        <end position="31"/>
    </location>
</feature>
<feature type="compositionally biased region" description="Basic and acidic residues" evidence="11">
    <location>
        <begin position="45"/>
        <end position="67"/>
    </location>
</feature>
<dbReference type="PROSITE" id="PS50280">
    <property type="entry name" value="SET"/>
    <property type="match status" value="1"/>
</dbReference>
<evidence type="ECO:0000256" key="7">
    <source>
        <dbReference type="ARBA" id="ARBA00022723"/>
    </source>
</evidence>
<feature type="compositionally biased region" description="Polar residues" evidence="11">
    <location>
        <begin position="940"/>
        <end position="955"/>
    </location>
</feature>
<organism evidence="14 15">
    <name type="scientific">Plasmodium fragile</name>
    <dbReference type="NCBI Taxonomy" id="5857"/>
    <lineage>
        <taxon>Eukaryota</taxon>
        <taxon>Sar</taxon>
        <taxon>Alveolata</taxon>
        <taxon>Apicomplexa</taxon>
        <taxon>Aconoidasida</taxon>
        <taxon>Haemosporida</taxon>
        <taxon>Plasmodiidae</taxon>
        <taxon>Plasmodium</taxon>
        <taxon>Plasmodium (Plasmodium)</taxon>
    </lineage>
</organism>
<feature type="region of interest" description="Disordered" evidence="11">
    <location>
        <begin position="1192"/>
        <end position="1221"/>
    </location>
</feature>
<comment type="subcellular location">
    <subcellularLocation>
        <location evidence="2">Chromosome</location>
    </subcellularLocation>
    <subcellularLocation>
        <location evidence="1">Nucleus</location>
    </subcellularLocation>
</comment>
<name>A0A0D9QSX5_PLAFR</name>
<sequence length="2760" mass="314893">MVGEEYEKKDPSQDDALGGGNGQYVRGTSADSNCVGGVNNYMYRKMREERNHSGSHHREEEYNHNDENENEEEKMGDDEDMMIGDEGTSYKRNKASLSCYENNNRKTLYRHNVLNEEQKNIELLLTRQKNVEHLESINFDDMMKNNLFSSFHDSYNHGDGGACDDNVHGSGGDMNRGNKLRVSKRVAKQGDSKRNNCTPDELDIANLADMLYKMKKEEYRMQPEDEEANYELSRAREYDVSYDMSYDGRYDRPYDRRYGGPYDAYFDRHRSRRVDGPHFRAYDEYYDGRMDFQVGLPVDRHVDERCAQRFEEHYDEEMMDVREQNYRRRRAMEDFREYRKRRQDAVDTYDDRRSHMMLGEGSRRAADMILYKGRFRNGSERSREKQHLQNQHLLHKQLNQQLSKQLNQQLSQKLNQQHMYSNIADICKSYIKNISSINKGTYNGESKEPIFRYPGGGARQYDEPYSSGDHYSCADSYKFGMVRMANRGGGPGGNGPSLNTPSYRVTNGKAVNNQDLAGHFLSKRRVSSWERNIREASGKPGTDKQVDDDHMKDIQPSSIPSSGHPASRNQEQGAQQKSMRNVHFYEIDPKQPNPKCSRNDYRTSERNIMQTNNVDRRNVDPLLLTYIDEGENNLEQKKRKNKNKQSNANNASDVQMEIIIPDNYDGKSAKVGGGNSFLRMKNTSHEKAPTSSLSNGVNNNAIAISIGNDTSSGYGRGNGKGTGNRSSSRGSSRRGNSNSNKNVRMDLSDQATPRHHAGHAGGKEIPMEIIKYCKENNLILNKDIKDLLKYYSEAPQSGGLLNDCTKKRVNPYMLLEQASSEMSTNNALNNTHIGRRGMFNNLCTNHAGSIPIRSENKATASVKGNKHTKSNANTLQRNCGPQLGKYKSKIQTNLYLVDSSTSSSNGNDKTGIGVASMERNDSSPQSFISLTNDEGDVGPNGSSNAADIRNSNANLRVSRKGSKKHSEASCAAVNRGPRNGASLVRGATPNNLKKAFLMQEKGASSNAKKLRIPHSFNISGGNKGYSRTRYNLEVAGMPMKEEDLMTLMNDYYEDVLKCYEQYSRGGLDDEKTFHLCDYCEQNIFNLNNLVTASQAKEHLYTCNISCGRTFHMKCVSHFKPRGNNFICFFCLYDINFCSLCKEFATNDGLIPCYYPLCSVFLHSQCVEKLQLMHTDCLKQYYYCTHLVEPKSRSNRNEGAGCHLEDGTKKESTGGKKTKKKRNYCRKKKRCGKKKYATLNKKIDKNEKSEKASEVNQGNTTGNYKNETCVKEVPLHGKEEMDTPHNNDTPEGKNEVAKVDELPKDSTGHLKLSKYICPLHICYVCKEFYIINLEKVKNKRSNCLFRCLMCLKSVHLHCMTDNYIISFKQKIMFCSSHIEYYKKKHMEMLLSRFEKLTKGVEEDNLSRVRGLVTVTNPTSITSTTGHKKKKGSSGSRSVSRGAQRSDSHPLTLPPQPMGEKDNMARSSSRITNPEGEPTHLGLNQFEKGNNTNVLPPSCEEEEAQNVEPPGNIIKPGTFQNGVITNGEDKQIFEGENDRSRIARNIPVSSVVPHNLGQKKEKERVIFDLTNEEGQKQGLHFRDELQMRNSGEEYESSKWVDKDIPLVVESTKGKNPYMQEDLQTNASSSEVPPNGIHITLSSYRSYKGNVQPVSEIVGAAQGEKEAIHMEMKNGTMGEQAKERQNENEEMNEEMNEQINETKNDGTNEERNEGRNEERNDDANFKNKKRKGSNINDIEILKNYNLDINMLSDFTKNHPESSIIQNVNSLAKRICVASGTAEGGEAVPTVVARVEKSPLDAVAVQGGANQICSKGVNAHIKERQSKGGEAVATRNLKNISSWKMEQLCKNLLSPKKICDMYTREHFQSEAEYNYYVLIKVRRILHMEKSLLALNEMNPKMISEECEEYINILCTFREDFINFVIFLFKKRSPGEALTVGSKGDRQYGSHSGLQNGCSNEAPIEYITGEEKETHKNGAKLSTPQCVSKNQGRTASSRKNLVKWGQRSNDATPSVTDGKVEECVLDQEVKKNTVRENTNQYASRDKYGDGEEAAVDVVAANGAAAYEERGWRKNEEENIKWVSNDLLNILYKELKNTTSIIGPTVNERTRQGLRLGKSFHVEDDLQGVVDLNRVTVGSGLENRTLCMRQSRCLNDELKGKGNLPMGSKKGDTTEWGEEIGSGRSFGGRINARNGGDVKSAHMLHTLEGRSNQVNDYNGEVDEDIGKGKRKIFKNGKMDLADFSQLMKNGCKLDVSFLKKYSFYWNFEYISTNIYLNDQNKHLLSCKSDDYRCLCQGECNPFTCYNSLSKIQCSKSRCNLPIQIQDKKCFNRPFRQSAVKDLEIKETERTGYGVFCKRDIKNGELICEYVGEVLAKKEFEDRMESYQEESKKADMYNWYSIQINRDVHIDSRKKGNISRFVNHSCSPNSVSQKWIVRGFYRIGIFALQDIPAGEEITYNYSYNFVFNNFECLCNSANCMNHTMKKKEETENEMSDIEIKDNDIFNPIENFNNLHRKMQDWIVNLDTVETKSLYKYNKMNAINLRLMECFSTWVFYDMNLDKHQFSSLRSKPFSALSEFWKILVSSFSDGEKNMINGFNLFLPSLIKIGQLRRIQQYSYILHNIVGAEHEMWNLIDKGFADDEVCRKCKGCGNLTMCDKCFNSYHQICGSMHSKVYKNNELVLCKFCQKYDYKIKWIKQSYRERMKCSIEIRSRAFYKLNRDIVTLLEQAVKYTKDMSMSAINEHNSKEYNNKKLRLKKFQYKYVKI</sequence>
<keyword evidence="9" id="KW-0862">Zinc</keyword>
<dbReference type="GO" id="GO:0005694">
    <property type="term" value="C:chromosome"/>
    <property type="evidence" value="ECO:0007669"/>
    <property type="project" value="UniProtKB-SubCell"/>
</dbReference>
<feature type="compositionally biased region" description="Basic and acidic residues" evidence="11">
    <location>
        <begin position="531"/>
        <end position="553"/>
    </location>
</feature>
<dbReference type="GO" id="GO:0005634">
    <property type="term" value="C:nucleus"/>
    <property type="evidence" value="ECO:0007669"/>
    <property type="project" value="UniProtKB-SubCell"/>
</dbReference>
<feature type="region of interest" description="Disordered" evidence="11">
    <location>
        <begin position="1670"/>
        <end position="1727"/>
    </location>
</feature>
<gene>
    <name evidence="14" type="ORF">AK88_00408</name>
</gene>
<evidence type="ECO:0000256" key="8">
    <source>
        <dbReference type="ARBA" id="ARBA00022771"/>
    </source>
</evidence>
<dbReference type="InterPro" id="IPR046341">
    <property type="entry name" value="SET_dom_sf"/>
</dbReference>
<keyword evidence="15" id="KW-1185">Reference proteome</keyword>
<evidence type="ECO:0000313" key="14">
    <source>
        <dbReference type="EMBL" id="KJP89952.1"/>
    </source>
</evidence>
<feature type="region of interest" description="Disordered" evidence="11">
    <location>
        <begin position="488"/>
        <end position="515"/>
    </location>
</feature>
<evidence type="ECO:0000256" key="3">
    <source>
        <dbReference type="ARBA" id="ARBA00022454"/>
    </source>
</evidence>
<evidence type="ECO:0000313" key="15">
    <source>
        <dbReference type="Proteomes" id="UP000054561"/>
    </source>
</evidence>
<evidence type="ECO:0000256" key="2">
    <source>
        <dbReference type="ARBA" id="ARBA00004286"/>
    </source>
</evidence>
<dbReference type="InterPro" id="IPR001965">
    <property type="entry name" value="Znf_PHD"/>
</dbReference>
<feature type="compositionally biased region" description="Basic and acidic residues" evidence="11">
    <location>
        <begin position="1"/>
        <end position="12"/>
    </location>
</feature>
<keyword evidence="3" id="KW-0158">Chromosome</keyword>
<dbReference type="SUPFAM" id="SSF82199">
    <property type="entry name" value="SET domain"/>
    <property type="match status" value="1"/>
</dbReference>
<accession>A0A0D9QSX5</accession>
<feature type="compositionally biased region" description="Polar residues" evidence="11">
    <location>
        <begin position="898"/>
        <end position="908"/>
    </location>
</feature>
<dbReference type="InterPro" id="IPR001214">
    <property type="entry name" value="SET_dom"/>
</dbReference>
<dbReference type="GO" id="GO:0032259">
    <property type="term" value="P:methylation"/>
    <property type="evidence" value="ECO:0007669"/>
    <property type="project" value="UniProtKB-KW"/>
</dbReference>
<dbReference type="SMART" id="SM00249">
    <property type="entry name" value="PHD"/>
    <property type="match status" value="4"/>
</dbReference>
<keyword evidence="4" id="KW-0489">Methyltransferase</keyword>
<evidence type="ECO:0000256" key="10">
    <source>
        <dbReference type="ARBA" id="ARBA00023242"/>
    </source>
</evidence>
<evidence type="ECO:0000259" key="12">
    <source>
        <dbReference type="PROSITE" id="PS50280"/>
    </source>
</evidence>
<keyword evidence="7" id="KW-0479">Metal-binding</keyword>
<dbReference type="GO" id="GO:0042054">
    <property type="term" value="F:histone methyltransferase activity"/>
    <property type="evidence" value="ECO:0007669"/>
    <property type="project" value="InterPro"/>
</dbReference>
<keyword evidence="5" id="KW-0808">Transferase</keyword>
<feature type="region of interest" description="Disordered" evidence="11">
    <location>
        <begin position="45"/>
        <end position="82"/>
    </location>
</feature>
<proteinExistence type="predicted"/>
<keyword evidence="10" id="KW-0539">Nucleus</keyword>
<feature type="region of interest" description="Disordered" evidence="11">
    <location>
        <begin position="857"/>
        <end position="880"/>
    </location>
</feature>
<feature type="compositionally biased region" description="Polar residues" evidence="11">
    <location>
        <begin position="689"/>
        <end position="710"/>
    </location>
</feature>
<keyword evidence="6" id="KW-0949">S-adenosyl-L-methionine</keyword>
<evidence type="ECO:0000256" key="6">
    <source>
        <dbReference type="ARBA" id="ARBA00022691"/>
    </source>
</evidence>
<dbReference type="PROSITE" id="PS51215">
    <property type="entry name" value="AWS"/>
    <property type="match status" value="1"/>
</dbReference>
<feature type="domain" description="AWS" evidence="13">
    <location>
        <begin position="2282"/>
        <end position="2332"/>
    </location>
</feature>
<dbReference type="InterPro" id="IPR050777">
    <property type="entry name" value="SET2_Histone-Lys_MeTrsfase"/>
</dbReference>
<feature type="compositionally biased region" description="Polar residues" evidence="11">
    <location>
        <begin position="922"/>
        <end position="932"/>
    </location>
</feature>
<dbReference type="OrthoDB" id="308383at2759"/>
<evidence type="ECO:0000256" key="11">
    <source>
        <dbReference type="SAM" id="MobiDB-lite"/>
    </source>
</evidence>
<dbReference type="SMART" id="SM00317">
    <property type="entry name" value="SET"/>
    <property type="match status" value="1"/>
</dbReference>
<dbReference type="RefSeq" id="XP_012333482.1">
    <property type="nucleotide sequence ID" value="XM_012478059.1"/>
</dbReference>
<feature type="region of interest" description="Disordered" evidence="11">
    <location>
        <begin position="676"/>
        <end position="762"/>
    </location>
</feature>
<protein>
    <submittedName>
        <fullName evidence="14">Uncharacterized protein</fullName>
    </submittedName>
</protein>
<feature type="domain" description="SET" evidence="12">
    <location>
        <begin position="2334"/>
        <end position="2455"/>
    </location>
</feature>
<feature type="compositionally biased region" description="Polar residues" evidence="11">
    <location>
        <begin position="870"/>
        <end position="879"/>
    </location>
</feature>
<dbReference type="Proteomes" id="UP000054561">
    <property type="component" value="Unassembled WGS sequence"/>
</dbReference>
<reference evidence="14 15" key="1">
    <citation type="submission" date="2014-03" db="EMBL/GenBank/DDBJ databases">
        <title>The Genome Sequence of Plasmodium fragile nilgiri.</title>
        <authorList>
            <consortium name="The Broad Institute Genomics Platform"/>
            <consortium name="The Broad Institute Genome Sequencing Center for Infectious Disease"/>
            <person name="Neafsey D."/>
            <person name="Duraisingh M."/>
            <person name="Young S.K."/>
            <person name="Zeng Q."/>
            <person name="Gargeya S."/>
            <person name="Abouelleil A."/>
            <person name="Alvarado L."/>
            <person name="Chapman S.B."/>
            <person name="Gainer-Dewar J."/>
            <person name="Goldberg J."/>
            <person name="Griggs A."/>
            <person name="Gujja S."/>
            <person name="Hansen M."/>
            <person name="Howarth C."/>
            <person name="Imamovic A."/>
            <person name="Larimer J."/>
            <person name="Pearson M."/>
            <person name="Poon T.W."/>
            <person name="Priest M."/>
            <person name="Roberts A."/>
            <person name="Saif S."/>
            <person name="Shea T."/>
            <person name="Sykes S."/>
            <person name="Wortman J."/>
            <person name="Nusbaum C."/>
            <person name="Birren B."/>
        </authorList>
    </citation>
    <scope>NUCLEOTIDE SEQUENCE [LARGE SCALE GENOMIC DNA]</scope>
    <source>
        <strain evidence="15">nilgiri</strain>
    </source>
</reference>
<dbReference type="GO" id="GO:0008270">
    <property type="term" value="F:zinc ion binding"/>
    <property type="evidence" value="ECO:0007669"/>
    <property type="project" value="UniProtKB-KW"/>
</dbReference>
<dbReference type="OMA" id="VCKEFYI"/>